<dbReference type="Pfam" id="PF08240">
    <property type="entry name" value="ADH_N"/>
    <property type="match status" value="1"/>
</dbReference>
<evidence type="ECO:0000256" key="4">
    <source>
        <dbReference type="ARBA" id="ARBA00022833"/>
    </source>
</evidence>
<dbReference type="PANTHER" id="PTHR43161:SF17">
    <property type="entry name" value="L-IDONATE 5-DEHYDROGENASE"/>
    <property type="match status" value="1"/>
</dbReference>
<proteinExistence type="inferred from homology"/>
<dbReference type="InterPro" id="IPR036291">
    <property type="entry name" value="NAD(P)-bd_dom_sf"/>
</dbReference>
<comment type="similarity">
    <text evidence="2 6">Belongs to the zinc-containing alcohol dehydrogenase family.</text>
</comment>
<comment type="cofactor">
    <cofactor evidence="1 6">
        <name>Zn(2+)</name>
        <dbReference type="ChEBI" id="CHEBI:29105"/>
    </cofactor>
</comment>
<dbReference type="InterPro" id="IPR020843">
    <property type="entry name" value="ER"/>
</dbReference>
<dbReference type="Gene3D" id="3.90.180.10">
    <property type="entry name" value="Medium-chain alcohol dehydrogenases, catalytic domain"/>
    <property type="match status" value="2"/>
</dbReference>
<protein>
    <recommendedName>
        <fullName evidence="7">Enoyl reductase (ER) domain-containing protein</fullName>
    </recommendedName>
</protein>
<evidence type="ECO:0000313" key="8">
    <source>
        <dbReference type="EMBL" id="RAL51386.1"/>
    </source>
</evidence>
<dbReference type="PANTHER" id="PTHR43161">
    <property type="entry name" value="SORBITOL DEHYDROGENASE"/>
    <property type="match status" value="1"/>
</dbReference>
<dbReference type="SUPFAM" id="SSF51735">
    <property type="entry name" value="NAD(P)-binding Rossmann-fold domains"/>
    <property type="match status" value="1"/>
</dbReference>
<accession>A0A328E1T1</accession>
<evidence type="ECO:0000256" key="6">
    <source>
        <dbReference type="RuleBase" id="RU361277"/>
    </source>
</evidence>
<sequence length="286" mass="31268">MYFSMGEEDEKNMAAWLLGVTTLRIQPYTLPPLGPADVRVRIKALGICGSDVHHFKHMRCGNFVVKKPMVIGHECAGIVEQVGRRVEGLAVGDRVALEPVISCRRCKDGRYNLCPNMKFFGSPPTNGALSNQVVHPAHLCFKLPDNVSLEEGAMCEPLSVGVEKEVEEIREKMCGTINVSFDCVGFDKTVSTALQATSAGGKVCLIGLGQTEMTVPMTAASAREVEVADIFRYRNTWPLCIELIASGKIDVKPLVTHRFGFSQEELEKAFETSAAGGHAIKVMFHL</sequence>
<dbReference type="InterPro" id="IPR002328">
    <property type="entry name" value="ADH_Zn_CS"/>
</dbReference>
<dbReference type="EMBL" id="NQVE01000050">
    <property type="protein sequence ID" value="RAL51386.1"/>
    <property type="molecule type" value="Genomic_DNA"/>
</dbReference>
<dbReference type="InterPro" id="IPR011032">
    <property type="entry name" value="GroES-like_sf"/>
</dbReference>
<feature type="domain" description="Enoyl reductase (ER)" evidence="7">
    <location>
        <begin position="19"/>
        <end position="284"/>
    </location>
</feature>
<dbReference type="GO" id="GO:0008270">
    <property type="term" value="F:zinc ion binding"/>
    <property type="evidence" value="ECO:0007669"/>
    <property type="project" value="InterPro"/>
</dbReference>
<dbReference type="InterPro" id="IPR045306">
    <property type="entry name" value="SDH-like"/>
</dbReference>
<keyword evidence="4 6" id="KW-0862">Zinc</keyword>
<evidence type="ECO:0000313" key="9">
    <source>
        <dbReference type="Proteomes" id="UP000249390"/>
    </source>
</evidence>
<comment type="caution">
    <text evidence="8">The sequence shown here is derived from an EMBL/GenBank/DDBJ whole genome shotgun (WGS) entry which is preliminary data.</text>
</comment>
<keyword evidence="9" id="KW-1185">Reference proteome</keyword>
<dbReference type="SUPFAM" id="SSF50129">
    <property type="entry name" value="GroES-like"/>
    <property type="match status" value="1"/>
</dbReference>
<evidence type="ECO:0000256" key="2">
    <source>
        <dbReference type="ARBA" id="ARBA00008072"/>
    </source>
</evidence>
<dbReference type="InterPro" id="IPR013154">
    <property type="entry name" value="ADH-like_N"/>
</dbReference>
<dbReference type="AlphaFoldDB" id="A0A328E1T1"/>
<organism evidence="8 9">
    <name type="scientific">Cuscuta australis</name>
    <dbReference type="NCBI Taxonomy" id="267555"/>
    <lineage>
        <taxon>Eukaryota</taxon>
        <taxon>Viridiplantae</taxon>
        <taxon>Streptophyta</taxon>
        <taxon>Embryophyta</taxon>
        <taxon>Tracheophyta</taxon>
        <taxon>Spermatophyta</taxon>
        <taxon>Magnoliopsida</taxon>
        <taxon>eudicotyledons</taxon>
        <taxon>Gunneridae</taxon>
        <taxon>Pentapetalae</taxon>
        <taxon>asterids</taxon>
        <taxon>lamiids</taxon>
        <taxon>Solanales</taxon>
        <taxon>Convolvulaceae</taxon>
        <taxon>Cuscuteae</taxon>
        <taxon>Cuscuta</taxon>
        <taxon>Cuscuta subgen. Grammica</taxon>
        <taxon>Cuscuta sect. Cleistogrammica</taxon>
    </lineage>
</organism>
<dbReference type="GO" id="GO:0016616">
    <property type="term" value="F:oxidoreductase activity, acting on the CH-OH group of donors, NAD or NADP as acceptor"/>
    <property type="evidence" value="ECO:0007669"/>
    <property type="project" value="InterPro"/>
</dbReference>
<keyword evidence="3 6" id="KW-0479">Metal-binding</keyword>
<keyword evidence="5" id="KW-0560">Oxidoreductase</keyword>
<dbReference type="InterPro" id="IPR013149">
    <property type="entry name" value="ADH-like_C"/>
</dbReference>
<name>A0A328E1T1_9ASTE</name>
<evidence type="ECO:0000256" key="1">
    <source>
        <dbReference type="ARBA" id="ARBA00001947"/>
    </source>
</evidence>
<reference evidence="8 9" key="1">
    <citation type="submission" date="2018-06" db="EMBL/GenBank/DDBJ databases">
        <title>The Genome of Cuscuta australis (Dodder) Provides Insight into the Evolution of Plant Parasitism.</title>
        <authorList>
            <person name="Liu H."/>
        </authorList>
    </citation>
    <scope>NUCLEOTIDE SEQUENCE [LARGE SCALE GENOMIC DNA]</scope>
    <source>
        <strain evidence="9">cv. Yunnan</strain>
        <tissue evidence="8">Vines</tissue>
    </source>
</reference>
<evidence type="ECO:0000259" key="7">
    <source>
        <dbReference type="SMART" id="SM00829"/>
    </source>
</evidence>
<dbReference type="CDD" id="cd05285">
    <property type="entry name" value="sorbitol_DH"/>
    <property type="match status" value="1"/>
</dbReference>
<dbReference type="Pfam" id="PF00107">
    <property type="entry name" value="ADH_zinc_N"/>
    <property type="match status" value="1"/>
</dbReference>
<evidence type="ECO:0000256" key="3">
    <source>
        <dbReference type="ARBA" id="ARBA00022723"/>
    </source>
</evidence>
<gene>
    <name evidence="8" type="ORF">DM860_010888</name>
</gene>
<evidence type="ECO:0000256" key="5">
    <source>
        <dbReference type="ARBA" id="ARBA00023002"/>
    </source>
</evidence>
<dbReference type="SMART" id="SM00829">
    <property type="entry name" value="PKS_ER"/>
    <property type="match status" value="1"/>
</dbReference>
<dbReference type="Gene3D" id="3.40.50.720">
    <property type="entry name" value="NAD(P)-binding Rossmann-like Domain"/>
    <property type="match status" value="1"/>
</dbReference>
<dbReference type="PROSITE" id="PS00059">
    <property type="entry name" value="ADH_ZINC"/>
    <property type="match status" value="1"/>
</dbReference>
<dbReference type="Proteomes" id="UP000249390">
    <property type="component" value="Unassembled WGS sequence"/>
</dbReference>